<reference evidence="1 2" key="1">
    <citation type="submission" date="2015-03" db="EMBL/GenBank/DDBJ databases">
        <title>Draft Genome Sequences of Agrobacterium nepotum Strain 39/7T (= CFBP 7436T = LMG 26435T) and Agrobacterium sp. Strain KFB 330 (= CFBP 8308 = LMG 28674).</title>
        <authorList>
            <person name="Kuzmanovic N."/>
            <person name="Pulawska J."/>
            <person name="Obradovic A."/>
        </authorList>
    </citation>
    <scope>NUCLEOTIDE SEQUENCE [LARGE SCALE GENOMIC DNA]</scope>
    <source>
        <strain evidence="1 2">39/7</strain>
    </source>
</reference>
<evidence type="ECO:0000313" key="2">
    <source>
        <dbReference type="Proteomes" id="UP000052068"/>
    </source>
</evidence>
<proteinExistence type="predicted"/>
<organism evidence="1 2">
    <name type="scientific">Rhizobium nepotum 39/7</name>
    <dbReference type="NCBI Taxonomy" id="1368418"/>
    <lineage>
        <taxon>Bacteria</taxon>
        <taxon>Pseudomonadati</taxon>
        <taxon>Pseudomonadota</taxon>
        <taxon>Alphaproteobacteria</taxon>
        <taxon>Hyphomicrobiales</taxon>
        <taxon>Rhizobiaceae</taxon>
        <taxon>Rhizobium/Agrobacterium group</taxon>
        <taxon>Rhizobium</taxon>
    </lineage>
</organism>
<comment type="caution">
    <text evidence="1">The sequence shown here is derived from an EMBL/GenBank/DDBJ whole genome shotgun (WGS) entry which is preliminary data.</text>
</comment>
<accession>A0ABR5CVV5</accession>
<protein>
    <submittedName>
        <fullName evidence="1">Uncharacterized protein</fullName>
    </submittedName>
</protein>
<gene>
    <name evidence="1" type="ORF">RS75_05470</name>
</gene>
<dbReference type="EMBL" id="JWJH01000004">
    <property type="protein sequence ID" value="KJF68896.1"/>
    <property type="molecule type" value="Genomic_DNA"/>
</dbReference>
<dbReference type="Proteomes" id="UP000052068">
    <property type="component" value="Unassembled WGS sequence"/>
</dbReference>
<evidence type="ECO:0000313" key="1">
    <source>
        <dbReference type="EMBL" id="KJF68896.1"/>
    </source>
</evidence>
<sequence>MLAVTIRDVTAFSRFALPRIKIEHLRPVKRTLDQKREMANLGIYLFISNYKNKGNTFCFYLPTETHPAVYFGLILFFKRLEIARL</sequence>
<name>A0ABR5CVV5_9HYPH</name>
<keyword evidence="2" id="KW-1185">Reference proteome</keyword>
<dbReference type="RefSeq" id="WP_045018154.1">
    <property type="nucleotide sequence ID" value="NZ_JWJH01000004.1"/>
</dbReference>